<organism evidence="1 2">
    <name type="scientific">Perkinsus olseni</name>
    <name type="common">Perkinsus atlanticus</name>
    <dbReference type="NCBI Taxonomy" id="32597"/>
    <lineage>
        <taxon>Eukaryota</taxon>
        <taxon>Sar</taxon>
        <taxon>Alveolata</taxon>
        <taxon>Perkinsozoa</taxon>
        <taxon>Perkinsea</taxon>
        <taxon>Perkinsida</taxon>
        <taxon>Perkinsidae</taxon>
        <taxon>Perkinsus</taxon>
    </lineage>
</organism>
<protein>
    <submittedName>
        <fullName evidence="1">Uncharacterized protein</fullName>
    </submittedName>
</protein>
<comment type="caution">
    <text evidence="1">The sequence shown here is derived from an EMBL/GenBank/DDBJ whole genome shotgun (WGS) entry which is preliminary data.</text>
</comment>
<accession>A0A7J6PHF8</accession>
<dbReference type="Proteomes" id="UP000541610">
    <property type="component" value="Unassembled WGS sequence"/>
</dbReference>
<reference evidence="1 2" key="1">
    <citation type="submission" date="2020-04" db="EMBL/GenBank/DDBJ databases">
        <title>Perkinsus olseni comparative genomics.</title>
        <authorList>
            <person name="Bogema D.R."/>
        </authorList>
    </citation>
    <scope>NUCLEOTIDE SEQUENCE [LARGE SCALE GENOMIC DNA]</scope>
    <source>
        <strain evidence="1">00978-12</strain>
    </source>
</reference>
<dbReference type="EMBL" id="JABANP010000019">
    <property type="protein sequence ID" value="KAF4695618.1"/>
    <property type="molecule type" value="Genomic_DNA"/>
</dbReference>
<evidence type="ECO:0000313" key="2">
    <source>
        <dbReference type="Proteomes" id="UP000541610"/>
    </source>
</evidence>
<gene>
    <name evidence="1" type="ORF">FOZ60_004115</name>
</gene>
<name>A0A7J6PHF8_PEROL</name>
<evidence type="ECO:0000313" key="1">
    <source>
        <dbReference type="EMBL" id="KAF4695618.1"/>
    </source>
</evidence>
<dbReference type="AlphaFoldDB" id="A0A7J6PHF8"/>
<proteinExistence type="predicted"/>
<sequence length="75" mass="8182">MQSDQWYPLARDAASHAQVAAYVCVRAAGGIANRTALAIHKFRLANCDEREGGRGLMDHAGHRLGIERTFGGKFL</sequence>